<keyword evidence="2" id="KW-1185">Reference proteome</keyword>
<organism evidence="1 2">
    <name type="scientific">Trichonephila clavata</name>
    <name type="common">Joro spider</name>
    <name type="synonym">Nephila clavata</name>
    <dbReference type="NCBI Taxonomy" id="2740835"/>
    <lineage>
        <taxon>Eukaryota</taxon>
        <taxon>Metazoa</taxon>
        <taxon>Ecdysozoa</taxon>
        <taxon>Arthropoda</taxon>
        <taxon>Chelicerata</taxon>
        <taxon>Arachnida</taxon>
        <taxon>Araneae</taxon>
        <taxon>Araneomorphae</taxon>
        <taxon>Entelegynae</taxon>
        <taxon>Araneoidea</taxon>
        <taxon>Nephilidae</taxon>
        <taxon>Trichonephila</taxon>
    </lineage>
</organism>
<comment type="caution">
    <text evidence="1">The sequence shown here is derived from an EMBL/GenBank/DDBJ whole genome shotgun (WGS) entry which is preliminary data.</text>
</comment>
<feature type="non-terminal residue" evidence="1">
    <location>
        <position position="1"/>
    </location>
</feature>
<dbReference type="EMBL" id="BMAO01014740">
    <property type="protein sequence ID" value="GFQ96751.1"/>
    <property type="molecule type" value="Genomic_DNA"/>
</dbReference>
<accession>A0A8X6L645</accession>
<proteinExistence type="predicted"/>
<reference evidence="1" key="1">
    <citation type="submission" date="2020-07" db="EMBL/GenBank/DDBJ databases">
        <title>Multicomponent nature underlies the extraordinary mechanical properties of spider dragline silk.</title>
        <authorList>
            <person name="Kono N."/>
            <person name="Nakamura H."/>
            <person name="Mori M."/>
            <person name="Yoshida Y."/>
            <person name="Ohtoshi R."/>
            <person name="Malay A.D."/>
            <person name="Moran D.A.P."/>
            <person name="Tomita M."/>
            <person name="Numata K."/>
            <person name="Arakawa K."/>
        </authorList>
    </citation>
    <scope>NUCLEOTIDE SEQUENCE</scope>
</reference>
<name>A0A8X6L645_TRICU</name>
<sequence>GRFEKATDFRKDVIIRSGRMEEGFDLFCANIRGHSEGPISIDHRPVTASDRATLSTDLWPALVTFGWPAAWVSSKWFWNL</sequence>
<gene>
    <name evidence="1" type="ORF">TNCT_198531</name>
</gene>
<protein>
    <submittedName>
        <fullName evidence="1">Uncharacterized protein</fullName>
    </submittedName>
</protein>
<evidence type="ECO:0000313" key="2">
    <source>
        <dbReference type="Proteomes" id="UP000887116"/>
    </source>
</evidence>
<dbReference type="AlphaFoldDB" id="A0A8X6L645"/>
<evidence type="ECO:0000313" key="1">
    <source>
        <dbReference type="EMBL" id="GFQ96751.1"/>
    </source>
</evidence>
<dbReference type="Proteomes" id="UP000887116">
    <property type="component" value="Unassembled WGS sequence"/>
</dbReference>